<organism evidence="2 3">
    <name type="scientific">Ascodesmis nigricans</name>
    <dbReference type="NCBI Taxonomy" id="341454"/>
    <lineage>
        <taxon>Eukaryota</taxon>
        <taxon>Fungi</taxon>
        <taxon>Dikarya</taxon>
        <taxon>Ascomycota</taxon>
        <taxon>Pezizomycotina</taxon>
        <taxon>Pezizomycetes</taxon>
        <taxon>Pezizales</taxon>
        <taxon>Ascodesmidaceae</taxon>
        <taxon>Ascodesmis</taxon>
    </lineage>
</organism>
<evidence type="ECO:0000256" key="1">
    <source>
        <dbReference type="SAM" id="MobiDB-lite"/>
    </source>
</evidence>
<feature type="compositionally biased region" description="Basic and acidic residues" evidence="1">
    <location>
        <begin position="209"/>
        <end position="241"/>
    </location>
</feature>
<dbReference type="InParanoid" id="A0A4S2N061"/>
<feature type="compositionally biased region" description="Basic residues" evidence="1">
    <location>
        <begin position="15"/>
        <end position="25"/>
    </location>
</feature>
<name>A0A4S2N061_9PEZI</name>
<accession>A0A4S2N061</accession>
<gene>
    <name evidence="2" type="ORF">EX30DRAFT_219939</name>
</gene>
<keyword evidence="3" id="KW-1185">Reference proteome</keyword>
<feature type="compositionally biased region" description="Polar residues" evidence="1">
    <location>
        <begin position="27"/>
        <end position="39"/>
    </location>
</feature>
<dbReference type="EMBL" id="ML220116">
    <property type="protein sequence ID" value="TGZ82254.1"/>
    <property type="molecule type" value="Genomic_DNA"/>
</dbReference>
<feature type="compositionally biased region" description="Basic and acidic residues" evidence="1">
    <location>
        <begin position="40"/>
        <end position="54"/>
    </location>
</feature>
<feature type="compositionally biased region" description="Basic and acidic residues" evidence="1">
    <location>
        <begin position="71"/>
        <end position="87"/>
    </location>
</feature>
<dbReference type="AlphaFoldDB" id="A0A4S2N061"/>
<evidence type="ECO:0000313" key="2">
    <source>
        <dbReference type="EMBL" id="TGZ82254.1"/>
    </source>
</evidence>
<feature type="region of interest" description="Disordered" evidence="1">
    <location>
        <begin position="1"/>
        <end position="241"/>
    </location>
</feature>
<dbReference type="Proteomes" id="UP000298138">
    <property type="component" value="Unassembled WGS sequence"/>
</dbReference>
<protein>
    <submittedName>
        <fullName evidence="2">Uncharacterized protein</fullName>
    </submittedName>
</protein>
<feature type="compositionally biased region" description="Basic and acidic residues" evidence="1">
    <location>
        <begin position="181"/>
        <end position="199"/>
    </location>
</feature>
<sequence length="322" mass="37410">MEATAEDLERERSHSRSSKHGKTKSGQHTPKTPKSGHQTPESHEHHHPLGEKIVRALFEPPKSPPLSPRSPKLEAEKRKSHEHHLHDLTTVLSFGASSEDRHHEEEKARKSLEKRKSHEHHRPDLKSILSFGHSSHDHKEEKARKSLEKEEKRKSGEHHEKRKSGEHASEHHDEHHKHPHLEKLAHDMFDPPHPTDRPHMTFHRHSHSHDKNAEKPHGEKRKSGEHHPHDRTKLFSFEATKDDILREEEKVRKSIEKAEARKSGEHQPHNLDKLISFEATAADRKHEEEKVRKHLKCGKGKCIAKETQEGENCPHERTEVVV</sequence>
<feature type="compositionally biased region" description="Basic and acidic residues" evidence="1">
    <location>
        <begin position="98"/>
        <end position="125"/>
    </location>
</feature>
<reference evidence="2 3" key="1">
    <citation type="submission" date="2019-04" db="EMBL/GenBank/DDBJ databases">
        <title>Comparative genomics and transcriptomics to analyze fruiting body development in filamentous ascomycetes.</title>
        <authorList>
            <consortium name="DOE Joint Genome Institute"/>
            <person name="Lutkenhaus R."/>
            <person name="Traeger S."/>
            <person name="Breuer J."/>
            <person name="Kuo A."/>
            <person name="Lipzen A."/>
            <person name="Pangilinan J."/>
            <person name="Dilworth D."/>
            <person name="Sandor L."/>
            <person name="Poggeler S."/>
            <person name="Barry K."/>
            <person name="Grigoriev I.V."/>
            <person name="Nowrousian M."/>
        </authorList>
    </citation>
    <scope>NUCLEOTIDE SEQUENCE [LARGE SCALE GENOMIC DNA]</scope>
    <source>
        <strain evidence="2 3">CBS 389.68</strain>
    </source>
</reference>
<feature type="compositionally biased region" description="Basic and acidic residues" evidence="1">
    <location>
        <begin position="134"/>
        <end position="173"/>
    </location>
</feature>
<evidence type="ECO:0000313" key="3">
    <source>
        <dbReference type="Proteomes" id="UP000298138"/>
    </source>
</evidence>
<proteinExistence type="predicted"/>